<organism evidence="4">
    <name type="scientific">Collimonas fungivorans</name>
    <dbReference type="NCBI Taxonomy" id="158899"/>
    <lineage>
        <taxon>Bacteria</taxon>
        <taxon>Pseudomonadati</taxon>
        <taxon>Pseudomonadota</taxon>
        <taxon>Betaproteobacteria</taxon>
        <taxon>Burkholderiales</taxon>
        <taxon>Oxalobacteraceae</taxon>
        <taxon>Collimonas</taxon>
    </lineage>
</organism>
<dbReference type="SUPFAM" id="SSF51182">
    <property type="entry name" value="RmlC-like cupins"/>
    <property type="match status" value="1"/>
</dbReference>
<reference evidence="4 5" key="1">
    <citation type="submission" date="2015-11" db="EMBL/GenBank/DDBJ databases">
        <title>Exploring the genomic traits of fungus-feeding bacterial genus Collimonas.</title>
        <authorList>
            <person name="Song C."/>
            <person name="Schmidt R."/>
            <person name="de Jager V."/>
            <person name="Krzyzanowska D."/>
            <person name="Jongedijk E."/>
            <person name="Cankar K."/>
            <person name="Beekwilder J."/>
            <person name="van Veen A."/>
            <person name="de Boer W."/>
            <person name="van Veen J.A."/>
            <person name="Garbeva P."/>
        </authorList>
    </citation>
    <scope>NUCLEOTIDE SEQUENCE [LARGE SCALE GENOMIC DNA]</scope>
    <source>
        <strain evidence="4 5">Ter6</strain>
    </source>
</reference>
<dbReference type="PANTHER" id="PTHR13903">
    <property type="entry name" value="PIRIN-RELATED"/>
    <property type="match status" value="1"/>
</dbReference>
<evidence type="ECO:0000256" key="1">
    <source>
        <dbReference type="ARBA" id="ARBA00008416"/>
    </source>
</evidence>
<dbReference type="InterPro" id="IPR012093">
    <property type="entry name" value="Pirin"/>
</dbReference>
<dbReference type="InterPro" id="IPR011051">
    <property type="entry name" value="RmlC_Cupin_sf"/>
</dbReference>
<protein>
    <submittedName>
        <fullName evidence="4">Pirin family protein</fullName>
    </submittedName>
</protein>
<evidence type="ECO:0000256" key="2">
    <source>
        <dbReference type="RuleBase" id="RU003457"/>
    </source>
</evidence>
<proteinExistence type="inferred from homology"/>
<dbReference type="AlphaFoldDB" id="A0A127P5L7"/>
<dbReference type="Pfam" id="PF02678">
    <property type="entry name" value="Pirin"/>
    <property type="match status" value="1"/>
</dbReference>
<evidence type="ECO:0000313" key="5">
    <source>
        <dbReference type="Proteomes" id="UP000072421"/>
    </source>
</evidence>
<sequence>MQTLISNTAALPLPGTLREVLYRTRGTVHGGITRLVSPSDMGELIKPFVFLDLFKMSAGGPRMNLHPHSGIATVTVVFSGNTDYYETTGRRGSLPAGGVEWMQAGGGVWHGGQVGDAGHVEGFQLWLALPSQDENSPAQSRYLAPEEVQSEGPARVVLGKYGRAQSAIATSASINYLHVKLADGERWRYQPPADQTVAWVANSKGKLQVSGVTLEKEVAIFEESAAPLDFVAQGETEFVLGSAAKHPHELVLGYYSVHTSPATLQQGEAEIRRIGDGLRARGEI</sequence>
<dbReference type="OrthoDB" id="321327at2"/>
<evidence type="ECO:0000259" key="3">
    <source>
        <dbReference type="Pfam" id="PF02678"/>
    </source>
</evidence>
<feature type="domain" description="Pirin N-terminal" evidence="3">
    <location>
        <begin position="40"/>
        <end position="127"/>
    </location>
</feature>
<evidence type="ECO:0000313" key="4">
    <source>
        <dbReference type="EMBL" id="AMO93119.1"/>
    </source>
</evidence>
<dbReference type="InterPro" id="IPR014710">
    <property type="entry name" value="RmlC-like_jellyroll"/>
</dbReference>
<dbReference type="PATRIC" id="fig|158899.10.peg.387"/>
<gene>
    <name evidence="4" type="ORF">CFter6_0388</name>
</gene>
<name>A0A127P5L7_9BURK</name>
<dbReference type="RefSeq" id="WP_061538488.1">
    <property type="nucleotide sequence ID" value="NZ_CP013232.1"/>
</dbReference>
<dbReference type="InterPro" id="IPR003829">
    <property type="entry name" value="Pirin_N_dom"/>
</dbReference>
<accession>A0A127P5L7</accession>
<dbReference type="PANTHER" id="PTHR13903:SF8">
    <property type="entry name" value="PIRIN"/>
    <property type="match status" value="1"/>
</dbReference>
<dbReference type="Gene3D" id="2.60.120.10">
    <property type="entry name" value="Jelly Rolls"/>
    <property type="match status" value="1"/>
</dbReference>
<comment type="similarity">
    <text evidence="1 2">Belongs to the pirin family.</text>
</comment>
<dbReference type="PIRSF" id="PIRSF006232">
    <property type="entry name" value="Pirin"/>
    <property type="match status" value="1"/>
</dbReference>
<dbReference type="Proteomes" id="UP000072421">
    <property type="component" value="Chromosome"/>
</dbReference>
<dbReference type="EMBL" id="CP013232">
    <property type="protein sequence ID" value="AMO93119.1"/>
    <property type="molecule type" value="Genomic_DNA"/>
</dbReference>